<evidence type="ECO:0000313" key="7">
    <source>
        <dbReference type="Proteomes" id="UP000198914"/>
    </source>
</evidence>
<protein>
    <submittedName>
        <fullName evidence="6">Transcriptional regulator, LysR family</fullName>
    </submittedName>
</protein>
<keyword evidence="7" id="KW-1185">Reference proteome</keyword>
<keyword evidence="3" id="KW-0238">DNA-binding</keyword>
<sequence length="297" mass="33251">MQLDWNEIRYFLELVRAGSIKSAADVLDVNQTTVSRRISALEANLSTRLINRSGKQWNLTAAGERLVPQAELMSDHVNTIQREILAEADELRGLVRVTTGELAFRIWLLPILKQFMKDHPKIELQLLAGSQVLNLDSREADIAVRFSKSPPEDTIAKRVSGIAYHTYGSPQLQKQFLANAEDSELPILAFANERKAIPDWAKHHLPNAKQIVLLDDLSVMLEAAKLGMGVAQLPCMIADHDPDLVRIFPANSSTDWGVWVLSHVDLRTTARVRALRNAIVSGLMRHKNLFEGHLPLP</sequence>
<dbReference type="OrthoDB" id="9796526at2"/>
<dbReference type="GO" id="GO:0003700">
    <property type="term" value="F:DNA-binding transcription factor activity"/>
    <property type="evidence" value="ECO:0007669"/>
    <property type="project" value="InterPro"/>
</dbReference>
<dbReference type="Pfam" id="PF00126">
    <property type="entry name" value="HTH_1"/>
    <property type="match status" value="1"/>
</dbReference>
<dbReference type="FunFam" id="1.10.10.10:FF:000001">
    <property type="entry name" value="LysR family transcriptional regulator"/>
    <property type="match status" value="1"/>
</dbReference>
<comment type="similarity">
    <text evidence="1">Belongs to the LysR transcriptional regulatory family.</text>
</comment>
<dbReference type="EMBL" id="FNPX01000033">
    <property type="protein sequence ID" value="SDZ61244.1"/>
    <property type="molecule type" value="Genomic_DNA"/>
</dbReference>
<dbReference type="STRING" id="1244108.SAMN05444004_13316"/>
<dbReference type="SUPFAM" id="SSF46785">
    <property type="entry name" value="Winged helix' DNA-binding domain"/>
    <property type="match status" value="1"/>
</dbReference>
<evidence type="ECO:0000256" key="1">
    <source>
        <dbReference type="ARBA" id="ARBA00009437"/>
    </source>
</evidence>
<evidence type="ECO:0000259" key="5">
    <source>
        <dbReference type="PROSITE" id="PS50931"/>
    </source>
</evidence>
<accession>A0A1H3UFP5</accession>
<evidence type="ECO:0000256" key="2">
    <source>
        <dbReference type="ARBA" id="ARBA00023015"/>
    </source>
</evidence>
<gene>
    <name evidence="6" type="ORF">SAMN05444004_13316</name>
</gene>
<dbReference type="InterPro" id="IPR058163">
    <property type="entry name" value="LysR-type_TF_proteobact-type"/>
</dbReference>
<dbReference type="PANTHER" id="PTHR30537">
    <property type="entry name" value="HTH-TYPE TRANSCRIPTIONAL REGULATOR"/>
    <property type="match status" value="1"/>
</dbReference>
<feature type="domain" description="HTH lysR-type" evidence="5">
    <location>
        <begin position="3"/>
        <end position="60"/>
    </location>
</feature>
<dbReference type="AlphaFoldDB" id="A0A1H3UFP5"/>
<reference evidence="7" key="1">
    <citation type="submission" date="2016-10" db="EMBL/GenBank/DDBJ databases">
        <authorList>
            <person name="Varghese N."/>
            <person name="Submissions S."/>
        </authorList>
    </citation>
    <scope>NUCLEOTIDE SEQUENCE [LARGE SCALE GENOMIC DNA]</scope>
    <source>
        <strain evidence="7">DSM 100420</strain>
    </source>
</reference>
<dbReference type="PROSITE" id="PS50931">
    <property type="entry name" value="HTH_LYSR"/>
    <property type="match status" value="1"/>
</dbReference>
<proteinExistence type="inferred from homology"/>
<dbReference type="RefSeq" id="WP_092647948.1">
    <property type="nucleotide sequence ID" value="NZ_FNPX01000033.1"/>
</dbReference>
<dbReference type="Gene3D" id="3.40.190.290">
    <property type="match status" value="1"/>
</dbReference>
<dbReference type="Gene3D" id="1.10.10.10">
    <property type="entry name" value="Winged helix-like DNA-binding domain superfamily/Winged helix DNA-binding domain"/>
    <property type="match status" value="1"/>
</dbReference>
<dbReference type="InterPro" id="IPR036390">
    <property type="entry name" value="WH_DNA-bd_sf"/>
</dbReference>
<evidence type="ECO:0000256" key="4">
    <source>
        <dbReference type="ARBA" id="ARBA00023163"/>
    </source>
</evidence>
<keyword evidence="2" id="KW-0805">Transcription regulation</keyword>
<dbReference type="InterPro" id="IPR036388">
    <property type="entry name" value="WH-like_DNA-bd_sf"/>
</dbReference>
<dbReference type="Pfam" id="PF03466">
    <property type="entry name" value="LysR_substrate"/>
    <property type="match status" value="1"/>
</dbReference>
<name>A0A1H3UFP5_9RHOB</name>
<dbReference type="Proteomes" id="UP000198914">
    <property type="component" value="Unassembled WGS sequence"/>
</dbReference>
<dbReference type="InterPro" id="IPR005119">
    <property type="entry name" value="LysR_subst-bd"/>
</dbReference>
<dbReference type="GO" id="GO:0006351">
    <property type="term" value="P:DNA-templated transcription"/>
    <property type="evidence" value="ECO:0007669"/>
    <property type="project" value="TreeGrafter"/>
</dbReference>
<organism evidence="6 7">
    <name type="scientific">Jannaschia faecimaris</name>
    <dbReference type="NCBI Taxonomy" id="1244108"/>
    <lineage>
        <taxon>Bacteria</taxon>
        <taxon>Pseudomonadati</taxon>
        <taxon>Pseudomonadota</taxon>
        <taxon>Alphaproteobacteria</taxon>
        <taxon>Rhodobacterales</taxon>
        <taxon>Roseobacteraceae</taxon>
        <taxon>Jannaschia</taxon>
    </lineage>
</organism>
<evidence type="ECO:0000256" key="3">
    <source>
        <dbReference type="ARBA" id="ARBA00023125"/>
    </source>
</evidence>
<dbReference type="PANTHER" id="PTHR30537:SF3">
    <property type="entry name" value="TRANSCRIPTIONAL REGULATORY PROTEIN"/>
    <property type="match status" value="1"/>
</dbReference>
<keyword evidence="4" id="KW-0804">Transcription</keyword>
<dbReference type="InterPro" id="IPR000847">
    <property type="entry name" value="LysR_HTH_N"/>
</dbReference>
<dbReference type="SUPFAM" id="SSF53850">
    <property type="entry name" value="Periplasmic binding protein-like II"/>
    <property type="match status" value="1"/>
</dbReference>
<evidence type="ECO:0000313" key="6">
    <source>
        <dbReference type="EMBL" id="SDZ61244.1"/>
    </source>
</evidence>
<dbReference type="GO" id="GO:0043565">
    <property type="term" value="F:sequence-specific DNA binding"/>
    <property type="evidence" value="ECO:0007669"/>
    <property type="project" value="TreeGrafter"/>
</dbReference>